<reference evidence="3 4" key="1">
    <citation type="submission" date="2019-03" db="EMBL/GenBank/DDBJ databases">
        <title>Genomic Encyclopedia of Type Strains, Phase IV (KMG-IV): sequencing the most valuable type-strain genomes for metagenomic binning, comparative biology and taxonomic classification.</title>
        <authorList>
            <person name="Goeker M."/>
        </authorList>
    </citation>
    <scope>NUCLEOTIDE SEQUENCE [LARGE SCALE GENOMIC DNA]</scope>
    <source>
        <strain evidence="3 4">DSM 25287</strain>
    </source>
</reference>
<dbReference type="GO" id="GO:0015666">
    <property type="term" value="F:restriction endodeoxyribonuclease activity"/>
    <property type="evidence" value="ECO:0007669"/>
    <property type="project" value="TreeGrafter"/>
</dbReference>
<proteinExistence type="predicted"/>
<dbReference type="InterPro" id="IPR011856">
    <property type="entry name" value="tRNA_endonuc-like_dom_sf"/>
</dbReference>
<dbReference type="GO" id="GO:0003677">
    <property type="term" value="F:DNA binding"/>
    <property type="evidence" value="ECO:0007669"/>
    <property type="project" value="InterPro"/>
</dbReference>
<evidence type="ECO:0000313" key="3">
    <source>
        <dbReference type="EMBL" id="TCO80397.1"/>
    </source>
</evidence>
<dbReference type="Gene3D" id="3.40.1350.10">
    <property type="match status" value="1"/>
</dbReference>
<sequence>MENVQRTIIVSCPSCGQKNRIADRAGLPCCGTCHSPLPPIPPVKPARPVWASPLAFMRYIWQKRRFPALYGYWRSWRQYTRAEQMYVAADHRFKLSEEERQRRVQEECRRQEEERQRKAQEERRRQEEKRQRKAQEERRREEERCAREDWIATHKRLQFDQLDRLTGPEFEQRLAILFRHQGYSVKLTKGSGDQGADLLLSKGNILIAVQAKRYTARVGNRAIQELLGGMIFYKCNRGMVVTTSDFTRSAKELAAKASGVELWGRSELRAHFMNAFPYDPPAFSWDAYRKLKKSFYSTS</sequence>
<dbReference type="InterPro" id="IPR011335">
    <property type="entry name" value="Restrct_endonuc-II-like"/>
</dbReference>
<comment type="caution">
    <text evidence="3">The sequence shown here is derived from an EMBL/GenBank/DDBJ whole genome shotgun (WGS) entry which is preliminary data.</text>
</comment>
<dbReference type="InterPro" id="IPR052906">
    <property type="entry name" value="Type_IV_Methyl-Rstrct_Enzyme"/>
</dbReference>
<dbReference type="PANTHER" id="PTHR30015">
    <property type="entry name" value="MRR RESTRICTION SYSTEM PROTEIN"/>
    <property type="match status" value="1"/>
</dbReference>
<feature type="domain" description="Restriction endonuclease type IV Mrr" evidence="2">
    <location>
        <begin position="162"/>
        <end position="269"/>
    </location>
</feature>
<organism evidence="3 4">
    <name type="scientific">Plasticicumulans lactativorans</name>
    <dbReference type="NCBI Taxonomy" id="1133106"/>
    <lineage>
        <taxon>Bacteria</taxon>
        <taxon>Pseudomonadati</taxon>
        <taxon>Pseudomonadota</taxon>
        <taxon>Gammaproteobacteria</taxon>
        <taxon>Candidatus Competibacteraceae</taxon>
        <taxon>Plasticicumulans</taxon>
    </lineage>
</organism>
<keyword evidence="4" id="KW-1185">Reference proteome</keyword>
<dbReference type="PANTHER" id="PTHR30015:SF6">
    <property type="entry name" value="SLL1429 PROTEIN"/>
    <property type="match status" value="1"/>
</dbReference>
<accession>A0A4R2L565</accession>
<evidence type="ECO:0000256" key="1">
    <source>
        <dbReference type="SAM" id="MobiDB-lite"/>
    </source>
</evidence>
<dbReference type="InterPro" id="IPR007560">
    <property type="entry name" value="Restrct_endonuc_IV_Mrr"/>
</dbReference>
<keyword evidence="3" id="KW-0255">Endonuclease</keyword>
<dbReference type="SUPFAM" id="SSF52980">
    <property type="entry name" value="Restriction endonuclease-like"/>
    <property type="match status" value="1"/>
</dbReference>
<dbReference type="Gene3D" id="2.30.30.380">
    <property type="entry name" value="Zn-finger domain of Sec23/24"/>
    <property type="match status" value="1"/>
</dbReference>
<dbReference type="Pfam" id="PF04471">
    <property type="entry name" value="Mrr_cat"/>
    <property type="match status" value="1"/>
</dbReference>
<name>A0A4R2L565_9GAMM</name>
<evidence type="ECO:0000313" key="4">
    <source>
        <dbReference type="Proteomes" id="UP000295765"/>
    </source>
</evidence>
<keyword evidence="3" id="KW-0378">Hydrolase</keyword>
<keyword evidence="3" id="KW-0540">Nuclease</keyword>
<feature type="region of interest" description="Disordered" evidence="1">
    <location>
        <begin position="106"/>
        <end position="139"/>
    </location>
</feature>
<dbReference type="EMBL" id="SLWY01000014">
    <property type="protein sequence ID" value="TCO80397.1"/>
    <property type="molecule type" value="Genomic_DNA"/>
</dbReference>
<evidence type="ECO:0000259" key="2">
    <source>
        <dbReference type="Pfam" id="PF04471"/>
    </source>
</evidence>
<dbReference type="Proteomes" id="UP000295765">
    <property type="component" value="Unassembled WGS sequence"/>
</dbReference>
<dbReference type="AlphaFoldDB" id="A0A4R2L565"/>
<protein>
    <submittedName>
        <fullName evidence="3">Restriction endonuclease</fullName>
    </submittedName>
</protein>
<dbReference type="GO" id="GO:0009307">
    <property type="term" value="P:DNA restriction-modification system"/>
    <property type="evidence" value="ECO:0007669"/>
    <property type="project" value="InterPro"/>
</dbReference>
<gene>
    <name evidence="3" type="ORF">EV699_11441</name>
</gene>